<proteinExistence type="predicted"/>
<reference evidence="2" key="1">
    <citation type="submission" date="2016-04" db="EMBL/GenBank/DDBJ databases">
        <authorList>
            <person name="Nguyen H.D."/>
            <person name="Kesanakurti P."/>
            <person name="Cullis J."/>
            <person name="Levesque C.A."/>
            <person name="Hambleton S."/>
        </authorList>
    </citation>
    <scope>NUCLEOTIDE SEQUENCE</scope>
    <source>
        <strain evidence="2">DAOMC 238032</strain>
    </source>
</reference>
<feature type="coiled-coil region" evidence="1">
    <location>
        <begin position="6"/>
        <end position="56"/>
    </location>
</feature>
<sequence>MAPSSRREIEEQVRNTKSRLRDALKAYTSEDTALHLDELRKQLDVAEDTVTSALHAEKVRLSTIYKYEAYAEAIWPTSVAWTEDANQLYQQLSGYIAFKVSVERPRYKEEHAVKARTVTSWMSMLLTGVVQRIREREVVTAIIRGKAYDHSDGLPYRLRRFVASVVEKEGLSRHARKRLFYGRAELNILMLSLGERAKETPFNFASIMQLSVQVLISFYSGVRPSSLTQYSKNSSFLCVQDIRIVQQQRWKYTIEMNVTNIKRFNDALRKGMQQRWILQPITKSPALARDLFSSPPTADKAR</sequence>
<keyword evidence="1" id="KW-0175">Coiled coil</keyword>
<protein>
    <submittedName>
        <fullName evidence="2">Uncharacterized protein</fullName>
    </submittedName>
</protein>
<evidence type="ECO:0000313" key="3">
    <source>
        <dbReference type="Proteomes" id="UP000077671"/>
    </source>
</evidence>
<gene>
    <name evidence="2" type="ORF">A4X03_0g7246</name>
</gene>
<name>A0A8T8SRF0_9BASI</name>
<reference evidence="2" key="2">
    <citation type="journal article" date="2019" name="IMA Fungus">
        <title>Genome sequencing and comparison of five Tilletia species to identify candidate genes for the detection of regulated species infecting wheat.</title>
        <authorList>
            <person name="Nguyen H.D.T."/>
            <person name="Sultana T."/>
            <person name="Kesanakurti P."/>
            <person name="Hambleton S."/>
        </authorList>
    </citation>
    <scope>NUCLEOTIDE SEQUENCE</scope>
    <source>
        <strain evidence="2">DAOMC 238032</strain>
    </source>
</reference>
<evidence type="ECO:0000256" key="1">
    <source>
        <dbReference type="SAM" id="Coils"/>
    </source>
</evidence>
<dbReference type="Proteomes" id="UP000077671">
    <property type="component" value="Unassembled WGS sequence"/>
</dbReference>
<evidence type="ECO:0000313" key="2">
    <source>
        <dbReference type="EMBL" id="KAE8246554.1"/>
    </source>
</evidence>
<dbReference type="AlphaFoldDB" id="A0A8T8SRF0"/>
<accession>A0A8T8SRF0</accession>
<organism evidence="2 3">
    <name type="scientific">Tilletia caries</name>
    <name type="common">wheat bunt fungus</name>
    <dbReference type="NCBI Taxonomy" id="13290"/>
    <lineage>
        <taxon>Eukaryota</taxon>
        <taxon>Fungi</taxon>
        <taxon>Dikarya</taxon>
        <taxon>Basidiomycota</taxon>
        <taxon>Ustilaginomycotina</taxon>
        <taxon>Exobasidiomycetes</taxon>
        <taxon>Tilletiales</taxon>
        <taxon>Tilletiaceae</taxon>
        <taxon>Tilletia</taxon>
    </lineage>
</organism>
<comment type="caution">
    <text evidence="2">The sequence shown here is derived from an EMBL/GenBank/DDBJ whole genome shotgun (WGS) entry which is preliminary data.</text>
</comment>
<dbReference type="EMBL" id="LWDD02001641">
    <property type="protein sequence ID" value="KAE8246554.1"/>
    <property type="molecule type" value="Genomic_DNA"/>
</dbReference>